<dbReference type="Proteomes" id="UP001213000">
    <property type="component" value="Unassembled WGS sequence"/>
</dbReference>
<proteinExistence type="predicted"/>
<evidence type="ECO:0000313" key="2">
    <source>
        <dbReference type="Proteomes" id="UP001213000"/>
    </source>
</evidence>
<keyword evidence="2" id="KW-1185">Reference proteome</keyword>
<evidence type="ECO:0000313" key="1">
    <source>
        <dbReference type="EMBL" id="KAJ3566712.1"/>
    </source>
</evidence>
<dbReference type="EMBL" id="JANIEX010000466">
    <property type="protein sequence ID" value="KAJ3566712.1"/>
    <property type="molecule type" value="Genomic_DNA"/>
</dbReference>
<name>A0AAD5VQD7_9AGAR</name>
<sequence length="210" mass="24234">MIPFENAVQLEHVAFEVDEDNERRIGRAISKIPSLKHFEWATTDILEFIARLDAPTLQVVHLTFVPPEEDQVDDADQIDDAYSRFLKFLSGTRHQIQLVHVSYGLDKEGLAELLKVCRTRAIPHVSYQETSSFFSLELCSMILEDISEAKDQDNTCKAPFRVLPCRYPHEGDSMAGWNDESAIQRRVPGFRWYQDTVYYPLRLTGDHGWC</sequence>
<comment type="caution">
    <text evidence="1">The sequence shown here is derived from an EMBL/GenBank/DDBJ whole genome shotgun (WGS) entry which is preliminary data.</text>
</comment>
<dbReference type="AlphaFoldDB" id="A0AAD5VQD7"/>
<organism evidence="1 2">
    <name type="scientific">Leucocoprinus birnbaumii</name>
    <dbReference type="NCBI Taxonomy" id="56174"/>
    <lineage>
        <taxon>Eukaryota</taxon>
        <taxon>Fungi</taxon>
        <taxon>Dikarya</taxon>
        <taxon>Basidiomycota</taxon>
        <taxon>Agaricomycotina</taxon>
        <taxon>Agaricomycetes</taxon>
        <taxon>Agaricomycetidae</taxon>
        <taxon>Agaricales</taxon>
        <taxon>Agaricineae</taxon>
        <taxon>Agaricaceae</taxon>
        <taxon>Leucocoprinus</taxon>
    </lineage>
</organism>
<reference evidence="1" key="1">
    <citation type="submission" date="2022-07" db="EMBL/GenBank/DDBJ databases">
        <title>Genome Sequence of Leucocoprinus birnbaumii.</title>
        <authorList>
            <person name="Buettner E."/>
        </authorList>
    </citation>
    <scope>NUCLEOTIDE SEQUENCE</scope>
    <source>
        <strain evidence="1">VT141</strain>
    </source>
</reference>
<protein>
    <submittedName>
        <fullName evidence="1">Uncharacterized protein</fullName>
    </submittedName>
</protein>
<gene>
    <name evidence="1" type="ORF">NP233_g6832</name>
</gene>
<accession>A0AAD5VQD7</accession>